<dbReference type="PANTHER" id="PTHR31100">
    <property type="entry name" value="AT-HOOK MOTIF NUCLEAR-LOCALIZED PROTEIN 15"/>
    <property type="match status" value="1"/>
</dbReference>
<dbReference type="InterPro" id="IPR014476">
    <property type="entry name" value="AHL15-29"/>
</dbReference>
<evidence type="ECO:0000313" key="2">
    <source>
        <dbReference type="EMBL" id="CAI8592164.1"/>
    </source>
</evidence>
<evidence type="ECO:0000313" key="3">
    <source>
        <dbReference type="Proteomes" id="UP001157006"/>
    </source>
</evidence>
<dbReference type="GO" id="GO:0005634">
    <property type="term" value="C:nucleus"/>
    <property type="evidence" value="ECO:0007669"/>
    <property type="project" value="TreeGrafter"/>
</dbReference>
<sequence length="254" mass="28638">MVSNTATNNNNSDTLVMPMSSSAQPPSGRYVDHHQDPLEDLTKSFSKKQMGRPLGSKNKPKTCIIIEEDTQNFIEWVGLEIPIREDIIVNIIKFDQQLQHNIIVSGVSVLSLTLPFLIHEFMVSNTATNNNNSDTLVMPMSSSAQPPSGRYVDHHQDPLEDLTKSFSKKQMGRPLGSKNKPKTCIIIEEDTQNFIEWVGLEIPIREDIIVNIIKFDQQLQHNIIVSGVSVLSLPLPFLIQYPGTHYYPSKNPYI</sequence>
<feature type="compositionally biased region" description="Low complexity" evidence="1">
    <location>
        <begin position="1"/>
        <end position="12"/>
    </location>
</feature>
<proteinExistence type="predicted"/>
<keyword evidence="3" id="KW-1185">Reference proteome</keyword>
<feature type="region of interest" description="Disordered" evidence="1">
    <location>
        <begin position="1"/>
        <end position="34"/>
    </location>
</feature>
<protein>
    <submittedName>
        <fullName evidence="2">Uncharacterized protein</fullName>
    </submittedName>
</protein>
<organism evidence="2 3">
    <name type="scientific">Vicia faba</name>
    <name type="common">Broad bean</name>
    <name type="synonym">Faba vulgaris</name>
    <dbReference type="NCBI Taxonomy" id="3906"/>
    <lineage>
        <taxon>Eukaryota</taxon>
        <taxon>Viridiplantae</taxon>
        <taxon>Streptophyta</taxon>
        <taxon>Embryophyta</taxon>
        <taxon>Tracheophyta</taxon>
        <taxon>Spermatophyta</taxon>
        <taxon>Magnoliopsida</taxon>
        <taxon>eudicotyledons</taxon>
        <taxon>Gunneridae</taxon>
        <taxon>Pentapetalae</taxon>
        <taxon>rosids</taxon>
        <taxon>fabids</taxon>
        <taxon>Fabales</taxon>
        <taxon>Fabaceae</taxon>
        <taxon>Papilionoideae</taxon>
        <taxon>50 kb inversion clade</taxon>
        <taxon>NPAAA clade</taxon>
        <taxon>Hologalegina</taxon>
        <taxon>IRL clade</taxon>
        <taxon>Fabeae</taxon>
        <taxon>Vicia</taxon>
    </lineage>
</organism>
<evidence type="ECO:0000256" key="1">
    <source>
        <dbReference type="SAM" id="MobiDB-lite"/>
    </source>
</evidence>
<dbReference type="PANTHER" id="PTHR31100:SF63">
    <property type="entry name" value="AT-HOOK MOTIF NUCLEAR-LOCALIZED PROTEIN"/>
    <property type="match status" value="1"/>
</dbReference>
<reference evidence="2 3" key="1">
    <citation type="submission" date="2023-01" db="EMBL/GenBank/DDBJ databases">
        <authorList>
            <person name="Kreplak J."/>
        </authorList>
    </citation>
    <scope>NUCLEOTIDE SEQUENCE [LARGE SCALE GENOMIC DNA]</scope>
</reference>
<gene>
    <name evidence="2" type="ORF">VFH_I026120</name>
</gene>
<accession>A0AAV0Z5U8</accession>
<name>A0AAV0Z5U8_VICFA</name>
<dbReference type="AlphaFoldDB" id="A0AAV0Z5U8"/>
<dbReference type="Proteomes" id="UP001157006">
    <property type="component" value="Chromosome 1S"/>
</dbReference>
<dbReference type="GO" id="GO:0003700">
    <property type="term" value="F:DNA-binding transcription factor activity"/>
    <property type="evidence" value="ECO:0007669"/>
    <property type="project" value="TreeGrafter"/>
</dbReference>
<dbReference type="EMBL" id="OX451735">
    <property type="protein sequence ID" value="CAI8592164.1"/>
    <property type="molecule type" value="Genomic_DNA"/>
</dbReference>
<dbReference type="GO" id="GO:0003680">
    <property type="term" value="F:minor groove of adenine-thymine-rich DNA binding"/>
    <property type="evidence" value="ECO:0007669"/>
    <property type="project" value="InterPro"/>
</dbReference>